<dbReference type="InterPro" id="IPR008792">
    <property type="entry name" value="PQQD"/>
</dbReference>
<dbReference type="Pfam" id="PF05402">
    <property type="entry name" value="PqqD"/>
    <property type="match status" value="1"/>
</dbReference>
<dbReference type="Proteomes" id="UP000053860">
    <property type="component" value="Unassembled WGS sequence"/>
</dbReference>
<evidence type="ECO:0000313" key="1">
    <source>
        <dbReference type="EMBL" id="KUK77597.1"/>
    </source>
</evidence>
<proteinExistence type="predicted"/>
<sequence>MHIRKNIAISETGFIFNPLTGDSFSVNETGLFILRKLKEEENEETLLKAFQEEFELDRNSAEIDLNDFLSMLKSYQLTAYEEA</sequence>
<dbReference type="Gene3D" id="1.10.10.1150">
    <property type="entry name" value="Coenzyme PQQ synthesis protein D (PqqD)"/>
    <property type="match status" value="1"/>
</dbReference>
<reference evidence="2" key="1">
    <citation type="journal article" date="2015" name="MBio">
        <title>Genome-Resolved Metagenomic Analysis Reveals Roles for Candidate Phyla and Other Microbial Community Members in Biogeochemical Transformations in Oil Reservoirs.</title>
        <authorList>
            <person name="Hu P."/>
            <person name="Tom L."/>
            <person name="Singh A."/>
            <person name="Thomas B.C."/>
            <person name="Baker B.J."/>
            <person name="Piceno Y.M."/>
            <person name="Andersen G.L."/>
            <person name="Banfield J.F."/>
        </authorList>
    </citation>
    <scope>NUCLEOTIDE SEQUENCE [LARGE SCALE GENOMIC DNA]</scope>
</reference>
<evidence type="ECO:0000313" key="2">
    <source>
        <dbReference type="Proteomes" id="UP000053860"/>
    </source>
</evidence>
<protein>
    <recommendedName>
        <fullName evidence="3">HPr-rel-A system PqqD family protein</fullName>
    </recommendedName>
</protein>
<dbReference type="InterPro" id="IPR041881">
    <property type="entry name" value="PqqD_sf"/>
</dbReference>
<accession>A0A101HIQ5</accession>
<name>A0A101HIQ5_9BACT</name>
<organism evidence="1 2">
    <name type="scientific">Proteiniphilum acetatigenes</name>
    <dbReference type="NCBI Taxonomy" id="294710"/>
    <lineage>
        <taxon>Bacteria</taxon>
        <taxon>Pseudomonadati</taxon>
        <taxon>Bacteroidota</taxon>
        <taxon>Bacteroidia</taxon>
        <taxon>Bacteroidales</taxon>
        <taxon>Dysgonomonadaceae</taxon>
        <taxon>Proteiniphilum</taxon>
    </lineage>
</organism>
<dbReference type="EMBL" id="LGGN01000121">
    <property type="protein sequence ID" value="KUK77597.1"/>
    <property type="molecule type" value="Genomic_DNA"/>
</dbReference>
<dbReference type="AlphaFoldDB" id="A0A101HIQ5"/>
<gene>
    <name evidence="1" type="ORF">XD92_0745</name>
</gene>
<comment type="caution">
    <text evidence="1">The sequence shown here is derived from an EMBL/GenBank/DDBJ whole genome shotgun (WGS) entry which is preliminary data.</text>
</comment>
<evidence type="ECO:0008006" key="3">
    <source>
        <dbReference type="Google" id="ProtNLM"/>
    </source>
</evidence>